<dbReference type="InterPro" id="IPR016160">
    <property type="entry name" value="Ald_DH_CS_CYS"/>
</dbReference>
<evidence type="ECO:0000313" key="8">
    <source>
        <dbReference type="Proteomes" id="UP000644699"/>
    </source>
</evidence>
<comment type="similarity">
    <text evidence="1 5">Belongs to the aldehyde dehydrogenase family.</text>
</comment>
<evidence type="ECO:0000256" key="3">
    <source>
        <dbReference type="ARBA" id="ARBA00023097"/>
    </source>
</evidence>
<name>A0A917A251_9HYPH</name>
<evidence type="ECO:0000259" key="6">
    <source>
        <dbReference type="Pfam" id="PF00171"/>
    </source>
</evidence>
<dbReference type="GO" id="GO:0004030">
    <property type="term" value="F:aldehyde dehydrogenase [NAD(P)+] activity"/>
    <property type="evidence" value="ECO:0007669"/>
    <property type="project" value="UniProtKB-ARBA"/>
</dbReference>
<reference evidence="7" key="1">
    <citation type="journal article" date="2014" name="Int. J. Syst. Evol. Microbiol.">
        <title>Complete genome sequence of Corynebacterium casei LMG S-19264T (=DSM 44701T), isolated from a smear-ripened cheese.</title>
        <authorList>
            <consortium name="US DOE Joint Genome Institute (JGI-PGF)"/>
            <person name="Walter F."/>
            <person name="Albersmeier A."/>
            <person name="Kalinowski J."/>
            <person name="Ruckert C."/>
        </authorList>
    </citation>
    <scope>NUCLEOTIDE SEQUENCE</scope>
    <source>
        <strain evidence="7">CGMCC 1.15367</strain>
    </source>
</reference>
<dbReference type="PROSITE" id="PS00070">
    <property type="entry name" value="ALDEHYDE_DEHYDR_CYS"/>
    <property type="match status" value="1"/>
</dbReference>
<dbReference type="SUPFAM" id="SSF53720">
    <property type="entry name" value="ALDH-like"/>
    <property type="match status" value="1"/>
</dbReference>
<dbReference type="Pfam" id="PF00171">
    <property type="entry name" value="Aldedh"/>
    <property type="match status" value="1"/>
</dbReference>
<dbReference type="Proteomes" id="UP000644699">
    <property type="component" value="Unassembled WGS sequence"/>
</dbReference>
<reference evidence="7" key="2">
    <citation type="submission" date="2020-09" db="EMBL/GenBank/DDBJ databases">
        <authorList>
            <person name="Sun Q."/>
            <person name="Zhou Y."/>
        </authorList>
    </citation>
    <scope>NUCLEOTIDE SEQUENCE</scope>
    <source>
        <strain evidence="7">CGMCC 1.15367</strain>
    </source>
</reference>
<protein>
    <submittedName>
        <fullName evidence="7">Aldehyde dehydrogenase</fullName>
    </submittedName>
</protein>
<evidence type="ECO:0000256" key="1">
    <source>
        <dbReference type="ARBA" id="ARBA00009986"/>
    </source>
</evidence>
<dbReference type="FunFam" id="3.40.309.10:FF:000012">
    <property type="entry name" value="Betaine aldehyde dehydrogenase"/>
    <property type="match status" value="1"/>
</dbReference>
<dbReference type="AlphaFoldDB" id="A0A917A251"/>
<feature type="active site" evidence="4">
    <location>
        <position position="269"/>
    </location>
</feature>
<feature type="domain" description="Aldehyde dehydrogenase" evidence="6">
    <location>
        <begin position="34"/>
        <end position="492"/>
    </location>
</feature>
<evidence type="ECO:0000256" key="4">
    <source>
        <dbReference type="PROSITE-ProRule" id="PRU10007"/>
    </source>
</evidence>
<keyword evidence="2 5" id="KW-0560">Oxidoreductase</keyword>
<dbReference type="RefSeq" id="WP_188912912.1">
    <property type="nucleotide sequence ID" value="NZ_BMIQ01000010.1"/>
</dbReference>
<dbReference type="InterPro" id="IPR029510">
    <property type="entry name" value="Ald_DH_CS_GLU"/>
</dbReference>
<dbReference type="Gene3D" id="3.40.309.10">
    <property type="entry name" value="Aldehyde Dehydrogenase, Chain A, domain 2"/>
    <property type="match status" value="1"/>
</dbReference>
<dbReference type="Gene3D" id="3.40.605.10">
    <property type="entry name" value="Aldehyde Dehydrogenase, Chain A, domain 1"/>
    <property type="match status" value="1"/>
</dbReference>
<proteinExistence type="inferred from homology"/>
<accession>A0A917A251</accession>
<sequence length="506" mass="54442">MSDLLTAGEYKSIAKGLAFPTNAFIDGAARPAASGKTFKSTNPATGETLAEIAACDASDVDFAVRKAREAFEDGRWRHQSPNERKRVLLAFAKLLERNRHELAVLESLDSGKPVAECQTIDVPETIHTIRWHAELIDKIYDHTAPTSTNTVTALVVREPIGVVGCVLPWNFPLLMMAWKIGPALASGCSVIVKPAKETSLTAIRLAELAFEAGVPAGVLNIVTGGGRDAGQAIGLHPDIDMVSFTGSTETGKLFLRYAADSNLKRIVLECGGKNPAVVFDDAEDLDLVAEQVTLGAFWNMGENCSATSRLIVHADVADDLVARIKAYMREWRMGDPLDPTNRVGALVSQEHCAKVKSYLDGVLSEKQTVEAGGKTDKGAFVEPTLVSGVKADSTLFREEVFGPVLAVTTFRSVGEAVALANDTRYGLAASVYTASLKRALKVAREIRAGTVTVNCFGEGDITTPFGGYKESGFGGRDKSVFAHDQYTELKTIWIDTSDRSVDETVR</sequence>
<dbReference type="InterPro" id="IPR016162">
    <property type="entry name" value="Ald_DH_N"/>
</dbReference>
<dbReference type="InterPro" id="IPR016163">
    <property type="entry name" value="Ald_DH_C"/>
</dbReference>
<dbReference type="PANTHER" id="PTHR11699">
    <property type="entry name" value="ALDEHYDE DEHYDROGENASE-RELATED"/>
    <property type="match status" value="1"/>
</dbReference>
<gene>
    <name evidence="7" type="primary">dhaL</name>
    <name evidence="7" type="ORF">GCM10011390_47220</name>
</gene>
<dbReference type="EMBL" id="BMIQ01000010">
    <property type="protein sequence ID" value="GGE22401.1"/>
    <property type="molecule type" value="Genomic_DNA"/>
</dbReference>
<evidence type="ECO:0000313" key="7">
    <source>
        <dbReference type="EMBL" id="GGE22401.1"/>
    </source>
</evidence>
<dbReference type="CDD" id="cd07112">
    <property type="entry name" value="ALDH_GABALDH-PuuC"/>
    <property type="match status" value="1"/>
</dbReference>
<organism evidence="7 8">
    <name type="scientific">Aureimonas endophytica</name>
    <dbReference type="NCBI Taxonomy" id="2027858"/>
    <lineage>
        <taxon>Bacteria</taxon>
        <taxon>Pseudomonadati</taxon>
        <taxon>Pseudomonadota</taxon>
        <taxon>Alphaproteobacteria</taxon>
        <taxon>Hyphomicrobiales</taxon>
        <taxon>Aurantimonadaceae</taxon>
        <taxon>Aureimonas</taxon>
    </lineage>
</organism>
<dbReference type="InterPro" id="IPR016161">
    <property type="entry name" value="Ald_DH/histidinol_DH"/>
</dbReference>
<dbReference type="FunFam" id="3.40.605.10:FF:000001">
    <property type="entry name" value="Aldehyde dehydrogenase 1"/>
    <property type="match status" value="1"/>
</dbReference>
<evidence type="ECO:0000256" key="2">
    <source>
        <dbReference type="ARBA" id="ARBA00023002"/>
    </source>
</evidence>
<comment type="caution">
    <text evidence="7">The sequence shown here is derived from an EMBL/GenBank/DDBJ whole genome shotgun (WGS) entry which is preliminary data.</text>
</comment>
<dbReference type="InterPro" id="IPR015590">
    <property type="entry name" value="Aldehyde_DH_dom"/>
</dbReference>
<evidence type="ECO:0000256" key="5">
    <source>
        <dbReference type="RuleBase" id="RU003345"/>
    </source>
</evidence>
<keyword evidence="8" id="KW-1185">Reference proteome</keyword>
<dbReference type="PROSITE" id="PS00687">
    <property type="entry name" value="ALDEHYDE_DEHYDR_GLU"/>
    <property type="match status" value="1"/>
</dbReference>
<keyword evidence="3" id="KW-0558">Oxidation</keyword>